<feature type="domain" description="Csd3-like second N-terminal" evidence="9">
    <location>
        <begin position="235"/>
        <end position="350"/>
    </location>
</feature>
<dbReference type="Proteomes" id="UP001197214">
    <property type="component" value="Unassembled WGS sequence"/>
</dbReference>
<keyword evidence="2" id="KW-0645">Protease</keyword>
<proteinExistence type="predicted"/>
<evidence type="ECO:0000256" key="3">
    <source>
        <dbReference type="ARBA" id="ARBA00022723"/>
    </source>
</evidence>
<dbReference type="Pfam" id="PF19425">
    <property type="entry name" value="Csd3_N2"/>
    <property type="match status" value="1"/>
</dbReference>
<dbReference type="InterPro" id="IPR050570">
    <property type="entry name" value="Cell_wall_metabolism_enzyme"/>
</dbReference>
<dbReference type="InterPro" id="IPR016047">
    <property type="entry name" value="M23ase_b-sheet_dom"/>
</dbReference>
<evidence type="ECO:0000313" key="10">
    <source>
        <dbReference type="EMBL" id="MBW4330649.1"/>
    </source>
</evidence>
<evidence type="ECO:0000256" key="7">
    <source>
        <dbReference type="SAM" id="MobiDB-lite"/>
    </source>
</evidence>
<name>A0ABS6XL54_9SPHN</name>
<evidence type="ECO:0000259" key="9">
    <source>
        <dbReference type="Pfam" id="PF19425"/>
    </source>
</evidence>
<feature type="region of interest" description="Disordered" evidence="7">
    <location>
        <begin position="488"/>
        <end position="507"/>
    </location>
</feature>
<keyword evidence="5" id="KW-0862">Zinc</keyword>
<keyword evidence="4" id="KW-0378">Hydrolase</keyword>
<evidence type="ECO:0000256" key="4">
    <source>
        <dbReference type="ARBA" id="ARBA00022801"/>
    </source>
</evidence>
<dbReference type="RefSeq" id="WP_219237767.1">
    <property type="nucleotide sequence ID" value="NZ_JAHWZX010000005.1"/>
</dbReference>
<evidence type="ECO:0000256" key="2">
    <source>
        <dbReference type="ARBA" id="ARBA00022670"/>
    </source>
</evidence>
<sequence>MFLRNDIAFDHGSGTGAVSFGRLPDVHVRPTIGDRLRERFPDFEIAPDLGSHIGSRHWWRGAATCAGLCALTVMLSPGISRPILAESAPPLTGAEWDAARSQSISSIALGASTGDHRGATDLVRPLADTPERPIIQATAVVGHGDDFATMLQRSGVGKQDALNAASLIDGALDNASVAPGTRVALTLGRRADKSQPRPLEKLAFRARFDLRVELDRAANGLVANRIPIAIDHTPLRITGTVGSSLYRSARAAGAPARAVEAYIKAIASRLSMSRVDADDRFDLVIERARAETGEVQLGDLLYAGLDHSAGDVDLLRWTDGGKPAWYDRKGVGETKGMMVMPVNGRITSTFGMRMHPLLHYKRMHKGLDIAAPYGTPLHAAAAGTVIFAGRAGGYGNMIKIRHSGGYVTLYGHMSKFAVRAGQHVDRGQRIGNIGSTGISTGPHVHYEVQKDGRAVNPRGVSYASTERLGGSELRQFKAKLSRLLSLPSASQVEQAAAKPQQIAATED</sequence>
<evidence type="ECO:0000259" key="8">
    <source>
        <dbReference type="Pfam" id="PF01551"/>
    </source>
</evidence>
<keyword evidence="3" id="KW-0479">Metal-binding</keyword>
<evidence type="ECO:0000256" key="6">
    <source>
        <dbReference type="ARBA" id="ARBA00023049"/>
    </source>
</evidence>
<protein>
    <submittedName>
        <fullName evidence="10">M23 family metallopeptidase</fullName>
    </submittedName>
</protein>
<dbReference type="EMBL" id="JAHWZX010000005">
    <property type="protein sequence ID" value="MBW4330649.1"/>
    <property type="molecule type" value="Genomic_DNA"/>
</dbReference>
<dbReference type="CDD" id="cd12797">
    <property type="entry name" value="M23_peptidase"/>
    <property type="match status" value="1"/>
</dbReference>
<gene>
    <name evidence="10" type="ORF">KY084_07130</name>
</gene>
<reference evidence="10 11" key="1">
    <citation type="submission" date="2021-07" db="EMBL/GenBank/DDBJ databases">
        <title>Stakelama flava sp. nov., a novel endophytic bacterium isolated from branch of Kandelia candel.</title>
        <authorList>
            <person name="Tuo L."/>
        </authorList>
    </citation>
    <scope>NUCLEOTIDE SEQUENCE [LARGE SCALE GENOMIC DNA]</scope>
    <source>
        <strain evidence="10 11">CBK3Z-3</strain>
    </source>
</reference>
<evidence type="ECO:0000256" key="1">
    <source>
        <dbReference type="ARBA" id="ARBA00001947"/>
    </source>
</evidence>
<comment type="cofactor">
    <cofactor evidence="1">
        <name>Zn(2+)</name>
        <dbReference type="ChEBI" id="CHEBI:29105"/>
    </cofactor>
</comment>
<dbReference type="PANTHER" id="PTHR21666:SF288">
    <property type="entry name" value="CELL DIVISION PROTEIN YTFB"/>
    <property type="match status" value="1"/>
</dbReference>
<dbReference type="Pfam" id="PF01551">
    <property type="entry name" value="Peptidase_M23"/>
    <property type="match status" value="1"/>
</dbReference>
<organism evidence="10 11">
    <name type="scientific">Stakelama flava</name>
    <dbReference type="NCBI Taxonomy" id="2860338"/>
    <lineage>
        <taxon>Bacteria</taxon>
        <taxon>Pseudomonadati</taxon>
        <taxon>Pseudomonadota</taxon>
        <taxon>Alphaproteobacteria</taxon>
        <taxon>Sphingomonadales</taxon>
        <taxon>Sphingomonadaceae</taxon>
        <taxon>Stakelama</taxon>
    </lineage>
</organism>
<comment type="caution">
    <text evidence="10">The sequence shown here is derived from an EMBL/GenBank/DDBJ whole genome shotgun (WGS) entry which is preliminary data.</text>
</comment>
<evidence type="ECO:0000313" key="11">
    <source>
        <dbReference type="Proteomes" id="UP001197214"/>
    </source>
</evidence>
<keyword evidence="6" id="KW-0482">Metalloprotease</keyword>
<keyword evidence="11" id="KW-1185">Reference proteome</keyword>
<accession>A0ABS6XL54</accession>
<evidence type="ECO:0000256" key="5">
    <source>
        <dbReference type="ARBA" id="ARBA00022833"/>
    </source>
</evidence>
<feature type="domain" description="M23ase beta-sheet core" evidence="8">
    <location>
        <begin position="362"/>
        <end position="457"/>
    </location>
</feature>
<dbReference type="InterPro" id="IPR045834">
    <property type="entry name" value="Csd3_N2"/>
</dbReference>
<dbReference type="PANTHER" id="PTHR21666">
    <property type="entry name" value="PEPTIDASE-RELATED"/>
    <property type="match status" value="1"/>
</dbReference>